<feature type="domain" description="CobQ/CobB/MinD/ParA nucleotide binding" evidence="1">
    <location>
        <begin position="13"/>
        <end position="188"/>
    </location>
</feature>
<dbReference type="CDD" id="cd02042">
    <property type="entry name" value="ParAB_family"/>
    <property type="match status" value="1"/>
</dbReference>
<dbReference type="Gene3D" id="3.40.50.300">
    <property type="entry name" value="P-loop containing nucleotide triphosphate hydrolases"/>
    <property type="match status" value="1"/>
</dbReference>
<name>A0ABS9Z3U5_9HYPH</name>
<dbReference type="SUPFAM" id="SSF52540">
    <property type="entry name" value="P-loop containing nucleoside triphosphate hydrolases"/>
    <property type="match status" value="1"/>
</dbReference>
<dbReference type="InterPro" id="IPR050678">
    <property type="entry name" value="DNA_Partitioning_ATPase"/>
</dbReference>
<protein>
    <submittedName>
        <fullName evidence="2">AAA family ATPase</fullName>
    </submittedName>
</protein>
<dbReference type="PANTHER" id="PTHR13696:SF96">
    <property type="entry name" value="COBQ_COBB_MIND_PARA NUCLEOTIDE BINDING DOMAIN-CONTAINING PROTEIN"/>
    <property type="match status" value="1"/>
</dbReference>
<dbReference type="RefSeq" id="WP_243066315.1">
    <property type="nucleotide sequence ID" value="NZ_JAIVFK010000078.1"/>
</dbReference>
<dbReference type="PIRSF" id="PIRSF009320">
    <property type="entry name" value="Nuc_binding_HP_1000"/>
    <property type="match status" value="1"/>
</dbReference>
<organism evidence="2 3">
    <name type="scientific">Candidatus Rhodoblastus alkanivorans</name>
    <dbReference type="NCBI Taxonomy" id="2954117"/>
    <lineage>
        <taxon>Bacteria</taxon>
        <taxon>Pseudomonadati</taxon>
        <taxon>Pseudomonadota</taxon>
        <taxon>Alphaproteobacteria</taxon>
        <taxon>Hyphomicrobiales</taxon>
        <taxon>Rhodoblastaceae</taxon>
        <taxon>Rhodoblastus</taxon>
    </lineage>
</organism>
<reference evidence="2" key="1">
    <citation type="journal article" date="2022" name="ISME J.">
        <title>Identification of active gaseous-alkane degraders at natural gas seeps.</title>
        <authorList>
            <person name="Farhan Ul Haque M."/>
            <person name="Hernandez M."/>
            <person name="Crombie A.T."/>
            <person name="Murrell J.C."/>
        </authorList>
    </citation>
    <scope>NUCLEOTIDE SEQUENCE</scope>
    <source>
        <strain evidence="2">PC2</strain>
    </source>
</reference>
<dbReference type="Pfam" id="PF01656">
    <property type="entry name" value="CbiA"/>
    <property type="match status" value="1"/>
</dbReference>
<gene>
    <name evidence="2" type="ORF">K2U94_05890</name>
</gene>
<evidence type="ECO:0000313" key="2">
    <source>
        <dbReference type="EMBL" id="MCI4682293.1"/>
    </source>
</evidence>
<dbReference type="Proteomes" id="UP001139104">
    <property type="component" value="Unassembled WGS sequence"/>
</dbReference>
<accession>A0ABS9Z3U5</accession>
<dbReference type="PANTHER" id="PTHR13696">
    <property type="entry name" value="P-LOOP CONTAINING NUCLEOSIDE TRIPHOSPHATE HYDROLASE"/>
    <property type="match status" value="1"/>
</dbReference>
<evidence type="ECO:0000313" key="3">
    <source>
        <dbReference type="Proteomes" id="UP001139104"/>
    </source>
</evidence>
<keyword evidence="3" id="KW-1185">Reference proteome</keyword>
<dbReference type="InterPro" id="IPR002586">
    <property type="entry name" value="CobQ/CobB/MinD/ParA_Nub-bd_dom"/>
</dbReference>
<sequence length="215" mass="22754">MKKLAADGKVAIIGNLKGGCGKSTIAFNLAVWLAAAGDHPVLVDLDPQKTLTDLVSVREEIGATPQVAPPADTLSAAEGRRILVDFGAADAARMAQVIPEADLVLIPVLPSQADVWATQRYLKLVLAHRKASARIAFFVNRAESVETSRETRETVAVLKAMAGMCDNAVVLPTVLGRRVAYCRSLSEGLGVFEMKGQTKAAGEFERFAASVAALL</sequence>
<comment type="caution">
    <text evidence="2">The sequence shown here is derived from an EMBL/GenBank/DDBJ whole genome shotgun (WGS) entry which is preliminary data.</text>
</comment>
<dbReference type="InterPro" id="IPR027417">
    <property type="entry name" value="P-loop_NTPase"/>
</dbReference>
<dbReference type="EMBL" id="JAIVFP010000001">
    <property type="protein sequence ID" value="MCI4682293.1"/>
    <property type="molecule type" value="Genomic_DNA"/>
</dbReference>
<evidence type="ECO:0000259" key="1">
    <source>
        <dbReference type="Pfam" id="PF01656"/>
    </source>
</evidence>
<proteinExistence type="predicted"/>